<evidence type="ECO:0000256" key="4">
    <source>
        <dbReference type="ARBA" id="ARBA00022490"/>
    </source>
</evidence>
<dbReference type="PANTHER" id="PTHR13759:SF1">
    <property type="entry name" value="TWINFILIN"/>
    <property type="match status" value="1"/>
</dbReference>
<comment type="function">
    <text evidence="9">Actin-binding protein involved in motile and morphological processes. Inhibits actin polymerization, likely by sequestering G-actin.</text>
</comment>
<evidence type="ECO:0000313" key="14">
    <source>
        <dbReference type="Proteomes" id="UP000076722"/>
    </source>
</evidence>
<dbReference type="GO" id="GO:0051016">
    <property type="term" value="P:barbed-end actin filament capping"/>
    <property type="evidence" value="ECO:0007669"/>
    <property type="project" value="TreeGrafter"/>
</dbReference>
<evidence type="ECO:0000256" key="6">
    <source>
        <dbReference type="ARBA" id="ARBA00023203"/>
    </source>
</evidence>
<sequence>MSASSGILVSQELADLFVASLASDDTRFIKVSIKNESLVPDTTISVQGQFEDDLEKLQDILEDSVPAYILARKTSAEWIAFSYIPDTARVRDKMLYASTRASLARSLGSSYFTESIFATSKADLTASAYAAHLAHAASPQPLSAREQEMEDLRAAERASGTSSYAGSASRINHIGTGVGLPWSSEAEQALQSLTQQDQSHVVVLDIDLSAETVKFVASEAASPDTFHTLIPTSAPSFAFFLWIHERQGETRRDIFFVYSCPTSSPIKSRMIYASGAASVSDSAKQVLGDEQPILNKFETSDPKELNEHYINEQLGWNQISGDQAQSIDPPKAKQAFARPKGPGRRK</sequence>
<evidence type="ECO:0000256" key="2">
    <source>
        <dbReference type="ARBA" id="ARBA00004544"/>
    </source>
</evidence>
<dbReference type="GO" id="GO:0005884">
    <property type="term" value="C:actin filament"/>
    <property type="evidence" value="ECO:0007669"/>
    <property type="project" value="TreeGrafter"/>
</dbReference>
<keyword evidence="5" id="KW-0677">Repeat</keyword>
<keyword evidence="4" id="KW-0963">Cytoplasm</keyword>
<comment type="subunit">
    <text evidence="8">Interacts with G-actin; ADP-actin form.</text>
</comment>
<evidence type="ECO:0000256" key="7">
    <source>
        <dbReference type="ARBA" id="ARBA00023212"/>
    </source>
</evidence>
<dbReference type="PANTHER" id="PTHR13759">
    <property type="entry name" value="TWINFILIN"/>
    <property type="match status" value="1"/>
</dbReference>
<dbReference type="Gene3D" id="3.40.20.10">
    <property type="entry name" value="Severin"/>
    <property type="match status" value="2"/>
</dbReference>
<reference evidence="13 14" key="1">
    <citation type="journal article" date="2016" name="Mol. Biol. Evol.">
        <title>Comparative Genomics of Early-Diverging Mushroom-Forming Fungi Provides Insights into the Origins of Lignocellulose Decay Capabilities.</title>
        <authorList>
            <person name="Nagy L.G."/>
            <person name="Riley R."/>
            <person name="Tritt A."/>
            <person name="Adam C."/>
            <person name="Daum C."/>
            <person name="Floudas D."/>
            <person name="Sun H."/>
            <person name="Yadav J.S."/>
            <person name="Pangilinan J."/>
            <person name="Larsson K.H."/>
            <person name="Matsuura K."/>
            <person name="Barry K."/>
            <person name="Labutti K."/>
            <person name="Kuo R."/>
            <person name="Ohm R.A."/>
            <person name="Bhattacharya S.S."/>
            <person name="Shirouzu T."/>
            <person name="Yoshinaga Y."/>
            <person name="Martin F.M."/>
            <person name="Grigoriev I.V."/>
            <person name="Hibbett D.S."/>
        </authorList>
    </citation>
    <scope>NUCLEOTIDE SEQUENCE [LARGE SCALE GENOMIC DNA]</scope>
    <source>
        <strain evidence="13 14">HHB9708</strain>
    </source>
</reference>
<dbReference type="InterPro" id="IPR002108">
    <property type="entry name" value="ADF-H"/>
</dbReference>
<evidence type="ECO:0000256" key="1">
    <source>
        <dbReference type="ARBA" id="ARBA00004245"/>
    </source>
</evidence>
<evidence type="ECO:0000313" key="13">
    <source>
        <dbReference type="EMBL" id="KZS99200.1"/>
    </source>
</evidence>
<name>A0A165AL90_9AGAM</name>
<dbReference type="SUPFAM" id="SSF55753">
    <property type="entry name" value="Actin depolymerizing proteins"/>
    <property type="match status" value="2"/>
</dbReference>
<dbReference type="PROSITE" id="PS51263">
    <property type="entry name" value="ADF_H"/>
    <property type="match status" value="2"/>
</dbReference>
<dbReference type="STRING" id="1314777.A0A165AL90"/>
<dbReference type="AlphaFoldDB" id="A0A165AL90"/>
<dbReference type="InterPro" id="IPR029006">
    <property type="entry name" value="ADF-H/Gelsolin-like_dom_sf"/>
</dbReference>
<keyword evidence="6" id="KW-0009">Actin-binding</keyword>
<dbReference type="GO" id="GO:0005938">
    <property type="term" value="C:cell cortex"/>
    <property type="evidence" value="ECO:0007669"/>
    <property type="project" value="UniProtKB-SubCell"/>
</dbReference>
<dbReference type="GO" id="GO:0030042">
    <property type="term" value="P:actin filament depolymerization"/>
    <property type="evidence" value="ECO:0007669"/>
    <property type="project" value="TreeGrafter"/>
</dbReference>
<dbReference type="EMBL" id="KV419394">
    <property type="protein sequence ID" value="KZS99200.1"/>
    <property type="molecule type" value="Genomic_DNA"/>
</dbReference>
<dbReference type="InterPro" id="IPR028458">
    <property type="entry name" value="Twinfilin"/>
</dbReference>
<dbReference type="Pfam" id="PF00241">
    <property type="entry name" value="Cofilin_ADF"/>
    <property type="match status" value="2"/>
</dbReference>
<accession>A0A165AL90</accession>
<keyword evidence="14" id="KW-1185">Reference proteome</keyword>
<protein>
    <recommendedName>
        <fullName evidence="10">Twinfilin</fullName>
    </recommendedName>
</protein>
<keyword evidence="7" id="KW-0206">Cytoskeleton</keyword>
<evidence type="ECO:0000256" key="3">
    <source>
        <dbReference type="ARBA" id="ARBA00009557"/>
    </source>
</evidence>
<feature type="compositionally biased region" description="Basic and acidic residues" evidence="11">
    <location>
        <begin position="145"/>
        <end position="156"/>
    </location>
</feature>
<comment type="subcellular location">
    <subcellularLocation>
        <location evidence="2">Cytoplasm</location>
        <location evidence="2">Cell cortex</location>
    </subcellularLocation>
    <subcellularLocation>
        <location evidence="1">Cytoplasm</location>
        <location evidence="1">Cytoskeleton</location>
    </subcellularLocation>
</comment>
<feature type="domain" description="ADF-H" evidence="12">
    <location>
        <begin position="1"/>
        <end position="134"/>
    </location>
</feature>
<dbReference type="GO" id="GO:0003785">
    <property type="term" value="F:actin monomer binding"/>
    <property type="evidence" value="ECO:0007669"/>
    <property type="project" value="TreeGrafter"/>
</dbReference>
<dbReference type="FunFam" id="3.40.20.10:FF:000042">
    <property type="entry name" value="Actin depolymerizing protein"/>
    <property type="match status" value="1"/>
</dbReference>
<evidence type="ECO:0000256" key="10">
    <source>
        <dbReference type="ARBA" id="ARBA00069496"/>
    </source>
</evidence>
<comment type="similarity">
    <text evidence="3">Belongs to the actin-binding proteins ADF family. Twinfilin subfamily.</text>
</comment>
<dbReference type="SMART" id="SM00102">
    <property type="entry name" value="ADF"/>
    <property type="match status" value="2"/>
</dbReference>
<evidence type="ECO:0000256" key="9">
    <source>
        <dbReference type="ARBA" id="ARBA00056419"/>
    </source>
</evidence>
<gene>
    <name evidence="13" type="ORF">SISNIDRAFT_480769</name>
</gene>
<dbReference type="GO" id="GO:0051015">
    <property type="term" value="F:actin filament binding"/>
    <property type="evidence" value="ECO:0007669"/>
    <property type="project" value="TreeGrafter"/>
</dbReference>
<evidence type="ECO:0000256" key="8">
    <source>
        <dbReference type="ARBA" id="ARBA00038532"/>
    </source>
</evidence>
<evidence type="ECO:0000256" key="11">
    <source>
        <dbReference type="SAM" id="MobiDB-lite"/>
    </source>
</evidence>
<organism evidence="13 14">
    <name type="scientific">Sistotremastrum niveocremeum HHB9708</name>
    <dbReference type="NCBI Taxonomy" id="1314777"/>
    <lineage>
        <taxon>Eukaryota</taxon>
        <taxon>Fungi</taxon>
        <taxon>Dikarya</taxon>
        <taxon>Basidiomycota</taxon>
        <taxon>Agaricomycotina</taxon>
        <taxon>Agaricomycetes</taxon>
        <taxon>Sistotremastrales</taxon>
        <taxon>Sistotremastraceae</taxon>
        <taxon>Sertulicium</taxon>
        <taxon>Sertulicium niveocremeum</taxon>
    </lineage>
</organism>
<dbReference type="CDD" id="cd11285">
    <property type="entry name" value="ADF_Twf-N_like"/>
    <property type="match status" value="1"/>
</dbReference>
<dbReference type="Proteomes" id="UP000076722">
    <property type="component" value="Unassembled WGS sequence"/>
</dbReference>
<evidence type="ECO:0000259" key="12">
    <source>
        <dbReference type="PROSITE" id="PS51263"/>
    </source>
</evidence>
<proteinExistence type="inferred from homology"/>
<dbReference type="OrthoDB" id="10006997at2759"/>
<dbReference type="FunFam" id="3.40.20.10:FF:000007">
    <property type="entry name" value="Twinfilin-1 isoform 1"/>
    <property type="match status" value="1"/>
</dbReference>
<feature type="region of interest" description="Disordered" evidence="11">
    <location>
        <begin position="320"/>
        <end position="346"/>
    </location>
</feature>
<feature type="region of interest" description="Disordered" evidence="11">
    <location>
        <begin position="139"/>
        <end position="166"/>
    </location>
</feature>
<evidence type="ECO:0000256" key="5">
    <source>
        <dbReference type="ARBA" id="ARBA00022737"/>
    </source>
</evidence>
<feature type="domain" description="ADF-H" evidence="12">
    <location>
        <begin position="177"/>
        <end position="315"/>
    </location>
</feature>